<dbReference type="PANTHER" id="PTHR30157:SF0">
    <property type="entry name" value="NADPH-DEPENDENT FERRIC-CHELATE REDUCTASE"/>
    <property type="match status" value="1"/>
</dbReference>
<dbReference type="Pfam" id="PF08021">
    <property type="entry name" value="FAD_binding_9"/>
    <property type="match status" value="1"/>
</dbReference>
<dbReference type="Proteomes" id="UP000678276">
    <property type="component" value="Unassembled WGS sequence"/>
</dbReference>
<dbReference type="PROSITE" id="PS51384">
    <property type="entry name" value="FAD_FR"/>
    <property type="match status" value="1"/>
</dbReference>
<evidence type="ECO:0000259" key="2">
    <source>
        <dbReference type="PROSITE" id="PS51384"/>
    </source>
</evidence>
<dbReference type="InterPro" id="IPR039261">
    <property type="entry name" value="FNR_nucleotide-bd"/>
</dbReference>
<accession>A0ABS4BI31</accession>
<dbReference type="Pfam" id="PF04954">
    <property type="entry name" value="SIP"/>
    <property type="match status" value="1"/>
</dbReference>
<evidence type="ECO:0000313" key="4">
    <source>
        <dbReference type="Proteomes" id="UP000678276"/>
    </source>
</evidence>
<reference evidence="3 4" key="1">
    <citation type="submission" date="2021-04" db="EMBL/GenBank/DDBJ databases">
        <title>Whole genome sequence of Jiella sp. KSK16Y-1.</title>
        <authorList>
            <person name="Tuo L."/>
        </authorList>
    </citation>
    <scope>NUCLEOTIDE SEQUENCE [LARGE SCALE GENOMIC DNA]</scope>
    <source>
        <strain evidence="3 4">KSK16Y-1</strain>
    </source>
</reference>
<dbReference type="InterPro" id="IPR017927">
    <property type="entry name" value="FAD-bd_FR_type"/>
</dbReference>
<dbReference type="Gene3D" id="2.40.30.10">
    <property type="entry name" value="Translation factors"/>
    <property type="match status" value="1"/>
</dbReference>
<dbReference type="SUPFAM" id="SSF63380">
    <property type="entry name" value="Riboflavin synthase domain-like"/>
    <property type="match status" value="1"/>
</dbReference>
<dbReference type="PANTHER" id="PTHR30157">
    <property type="entry name" value="FERRIC REDUCTASE, NADPH-DEPENDENT"/>
    <property type="match status" value="1"/>
</dbReference>
<dbReference type="CDD" id="cd06193">
    <property type="entry name" value="siderophore_interacting"/>
    <property type="match status" value="1"/>
</dbReference>
<comment type="caution">
    <text evidence="3">The sequence shown here is derived from an EMBL/GenBank/DDBJ whole genome shotgun (WGS) entry which is preliminary data.</text>
</comment>
<sequence length="344" mass="37323">MTFPAHAVGTAAGPFPATLIEDLAAEIAEHGYDVARKGAELAITLPVGRVEAEAAEAGFAVRIASSDLKQIHQMREAFLHLLDHAAPGLADRMDWRGDLPKGQYPPNFRVATVVGTKSVSPNFLRMTLAAENVEDFVDDGMHFRLAIPPKGRAPVWPHLDAGGRTRWPKGEDALHNPAYTFVDVDPAAGRFAFDLYLHEGGAATGWALGAQAGERVGVAGPGGGTPPPGDFLLIGGDETALPAIRRILELSPKDRRGHVFVELGDPADRCDLKAPSGMTVEWLTRGKGPELWERIVAVPFPEASESRFVWISAERDLARKARLHFRDTMGVKQDEAYISAYWSR</sequence>
<protein>
    <submittedName>
        <fullName evidence="3">Siderophore-interacting protein</fullName>
    </submittedName>
</protein>
<gene>
    <name evidence="3" type="ORF">J6595_12500</name>
</gene>
<dbReference type="EMBL" id="JAGJCF010000007">
    <property type="protein sequence ID" value="MBP0616403.1"/>
    <property type="molecule type" value="Genomic_DNA"/>
</dbReference>
<organism evidence="3 4">
    <name type="scientific">Jiella mangrovi</name>
    <dbReference type="NCBI Taxonomy" id="2821407"/>
    <lineage>
        <taxon>Bacteria</taxon>
        <taxon>Pseudomonadati</taxon>
        <taxon>Pseudomonadota</taxon>
        <taxon>Alphaproteobacteria</taxon>
        <taxon>Hyphomicrobiales</taxon>
        <taxon>Aurantimonadaceae</taxon>
        <taxon>Jiella</taxon>
    </lineage>
</organism>
<evidence type="ECO:0000256" key="1">
    <source>
        <dbReference type="ARBA" id="ARBA00035644"/>
    </source>
</evidence>
<evidence type="ECO:0000313" key="3">
    <source>
        <dbReference type="EMBL" id="MBP0616403.1"/>
    </source>
</evidence>
<dbReference type="InterPro" id="IPR017938">
    <property type="entry name" value="Riboflavin_synthase-like_b-brl"/>
</dbReference>
<dbReference type="InterPro" id="IPR013113">
    <property type="entry name" value="SIP_FAD-bd"/>
</dbReference>
<dbReference type="Gene3D" id="3.40.50.80">
    <property type="entry name" value="Nucleotide-binding domain of ferredoxin-NADP reductase (FNR) module"/>
    <property type="match status" value="1"/>
</dbReference>
<feature type="domain" description="FAD-binding FR-type" evidence="2">
    <location>
        <begin position="106"/>
        <end position="228"/>
    </location>
</feature>
<comment type="similarity">
    <text evidence="1">Belongs to the SIP oxidoreductase family.</text>
</comment>
<name>A0ABS4BI31_9HYPH</name>
<dbReference type="InterPro" id="IPR007037">
    <property type="entry name" value="SIP_rossman_dom"/>
</dbReference>
<dbReference type="InterPro" id="IPR039374">
    <property type="entry name" value="SIP_fam"/>
</dbReference>
<dbReference type="RefSeq" id="WP_209594891.1">
    <property type="nucleotide sequence ID" value="NZ_JAGJCF010000007.1"/>
</dbReference>
<keyword evidence="4" id="KW-1185">Reference proteome</keyword>
<proteinExistence type="inferred from homology"/>